<dbReference type="PANTHER" id="PTHR47371">
    <property type="entry name" value="LIPOTEICHOIC ACID SYNTHASE"/>
    <property type="match status" value="1"/>
</dbReference>
<evidence type="ECO:0000256" key="6">
    <source>
        <dbReference type="SAM" id="Phobius"/>
    </source>
</evidence>
<feature type="domain" description="Sulfatase N-terminal" evidence="7">
    <location>
        <begin position="269"/>
        <end position="541"/>
    </location>
</feature>
<gene>
    <name evidence="8" type="ORF">ACFQZS_04595</name>
</gene>
<feature type="transmembrane region" description="Helical" evidence="6">
    <location>
        <begin position="87"/>
        <end position="107"/>
    </location>
</feature>
<keyword evidence="8" id="KW-0808">Transferase</keyword>
<keyword evidence="9" id="KW-1185">Reference proteome</keyword>
<reference evidence="9" key="1">
    <citation type="journal article" date="2019" name="Int. J. Syst. Evol. Microbiol.">
        <title>The Global Catalogue of Microorganisms (GCM) 10K type strain sequencing project: providing services to taxonomists for standard genome sequencing and annotation.</title>
        <authorList>
            <consortium name="The Broad Institute Genomics Platform"/>
            <consortium name="The Broad Institute Genome Sequencing Center for Infectious Disease"/>
            <person name="Wu L."/>
            <person name="Ma J."/>
        </authorList>
    </citation>
    <scope>NUCLEOTIDE SEQUENCE [LARGE SCALE GENOMIC DNA]</scope>
    <source>
        <strain evidence="9">CCUG 63418</strain>
    </source>
</reference>
<dbReference type="GO" id="GO:0016740">
    <property type="term" value="F:transferase activity"/>
    <property type="evidence" value="ECO:0007669"/>
    <property type="project" value="UniProtKB-KW"/>
</dbReference>
<comment type="subcellular location">
    <subcellularLocation>
        <location evidence="1">Cell membrane</location>
        <topology evidence="1">Multi-pass membrane protein</topology>
    </subcellularLocation>
</comment>
<dbReference type="InterPro" id="IPR012160">
    <property type="entry name" value="LtaS-like"/>
</dbReference>
<proteinExistence type="predicted"/>
<dbReference type="Pfam" id="PF00884">
    <property type="entry name" value="Sulfatase"/>
    <property type="match status" value="1"/>
</dbReference>
<keyword evidence="2" id="KW-1003">Cell membrane</keyword>
<dbReference type="RefSeq" id="WP_377097745.1">
    <property type="nucleotide sequence ID" value="NZ_JBHTHU010000002.1"/>
</dbReference>
<dbReference type="CDD" id="cd16015">
    <property type="entry name" value="LTA_synthase"/>
    <property type="match status" value="1"/>
</dbReference>
<keyword evidence="5 6" id="KW-0472">Membrane</keyword>
<feature type="transmembrane region" description="Helical" evidence="6">
    <location>
        <begin position="175"/>
        <end position="193"/>
    </location>
</feature>
<evidence type="ECO:0000256" key="1">
    <source>
        <dbReference type="ARBA" id="ARBA00004651"/>
    </source>
</evidence>
<dbReference type="SUPFAM" id="SSF53649">
    <property type="entry name" value="Alkaline phosphatase-like"/>
    <property type="match status" value="1"/>
</dbReference>
<dbReference type="EMBL" id="JBHTHU010000002">
    <property type="protein sequence ID" value="MFD0749408.1"/>
    <property type="molecule type" value="Genomic_DNA"/>
</dbReference>
<dbReference type="PIRSF" id="PIRSF005091">
    <property type="entry name" value="Mmb_sulf_HI1246"/>
    <property type="match status" value="1"/>
</dbReference>
<dbReference type="InterPro" id="IPR017850">
    <property type="entry name" value="Alkaline_phosphatase_core_sf"/>
</dbReference>
<comment type="caution">
    <text evidence="8">The sequence shown here is derived from an EMBL/GenBank/DDBJ whole genome shotgun (WGS) entry which is preliminary data.</text>
</comment>
<dbReference type="EC" id="2.7.8.-" evidence="8"/>
<evidence type="ECO:0000313" key="9">
    <source>
        <dbReference type="Proteomes" id="UP001596958"/>
    </source>
</evidence>
<name>A0ABW2YSK9_9SPHI</name>
<evidence type="ECO:0000256" key="5">
    <source>
        <dbReference type="ARBA" id="ARBA00023136"/>
    </source>
</evidence>
<dbReference type="Gene3D" id="3.30.1120.80">
    <property type="match status" value="1"/>
</dbReference>
<keyword evidence="3 6" id="KW-0812">Transmembrane</keyword>
<evidence type="ECO:0000256" key="4">
    <source>
        <dbReference type="ARBA" id="ARBA00022989"/>
    </source>
</evidence>
<evidence type="ECO:0000256" key="3">
    <source>
        <dbReference type="ARBA" id="ARBA00022692"/>
    </source>
</evidence>
<evidence type="ECO:0000256" key="2">
    <source>
        <dbReference type="ARBA" id="ARBA00022475"/>
    </source>
</evidence>
<keyword evidence="4 6" id="KW-1133">Transmembrane helix</keyword>
<evidence type="ECO:0000259" key="7">
    <source>
        <dbReference type="Pfam" id="PF00884"/>
    </source>
</evidence>
<dbReference type="PANTHER" id="PTHR47371:SF3">
    <property type="entry name" value="PHOSPHOGLYCEROL TRANSFERASE I"/>
    <property type="match status" value="1"/>
</dbReference>
<dbReference type="Gene3D" id="3.40.720.10">
    <property type="entry name" value="Alkaline Phosphatase, subunit A"/>
    <property type="match status" value="1"/>
</dbReference>
<accession>A0ABW2YSK9</accession>
<feature type="transmembrane region" description="Helical" evidence="6">
    <location>
        <begin position="138"/>
        <end position="163"/>
    </location>
</feature>
<feature type="transmembrane region" description="Helical" evidence="6">
    <location>
        <begin position="57"/>
        <end position="75"/>
    </location>
</feature>
<protein>
    <submittedName>
        <fullName evidence="8">LTA synthase family protein</fullName>
        <ecNumber evidence="8">2.7.8.-</ecNumber>
    </submittedName>
</protein>
<evidence type="ECO:0000313" key="8">
    <source>
        <dbReference type="EMBL" id="MFD0749408.1"/>
    </source>
</evidence>
<dbReference type="Proteomes" id="UP001596958">
    <property type="component" value="Unassembled WGS sequence"/>
</dbReference>
<sequence length="623" mass="71333">MLRNLFFSFLRFFLFWLLFFAITRATFEIYFYGHLHGVSTIDIIKTFLYGIRMDASATAYIAIIPLIVFIVEWFIGGKPLKPIWLKAYTWFGVFMESFIAIIDLGIFTEWGAKVNFRAFETLYNSPKESFSSTSSAPVALHVTIGVILLTLGIVLSHFIIDYNIKRPIISKRKKALYAVLLFGINFIILRGTLLPDPINQSAGYFSDNQLLDISAQNTEWNLANNIFENLRHPYNPYLFMPPVQAKKTVTETFRVDKDSTISILTVKRPNVVIIQLESFTADLIESLGGEKGVAPNFEKLAEHGVLFNNIYAAGDRTDKGVISILSAFPSQAIRTIIVDTLKQRKLPSLITEFKNNGYYTSYFYGGHSNYMNFDTYMNDHKIDMIFDKSRIPANQIGSVWGAHDNVLFQKNVAELGKHKQPFFALVQTLTSHEPFVLPTPPHFKGKDVAEMFKSTAWFTDSCLNAYFESAKKQPWYKNTLFVVVADHGHRLPRSTSWAYSPGKYHIPLLFYGDVIKPEYRGQRVTKLGNQTDLAATVLAQLQLPHGDFKWSKNLLNPYSKEFAFYDWDNGFGFMMPQQAVAYDSQGKRVIYRKYPNAHVKFTEEALTNGKAFMQQIYTEYLAY</sequence>
<organism evidence="8 9">
    <name type="scientific">Mucilaginibacter calamicampi</name>
    <dbReference type="NCBI Taxonomy" id="1302352"/>
    <lineage>
        <taxon>Bacteria</taxon>
        <taxon>Pseudomonadati</taxon>
        <taxon>Bacteroidota</taxon>
        <taxon>Sphingobacteriia</taxon>
        <taxon>Sphingobacteriales</taxon>
        <taxon>Sphingobacteriaceae</taxon>
        <taxon>Mucilaginibacter</taxon>
    </lineage>
</organism>
<dbReference type="InterPro" id="IPR000917">
    <property type="entry name" value="Sulfatase_N"/>
</dbReference>
<dbReference type="InterPro" id="IPR050448">
    <property type="entry name" value="OpgB/LTA_synthase_biosynth"/>
</dbReference>